<keyword evidence="3 7" id="KW-0812">Transmembrane</keyword>
<feature type="transmembrane region" description="Helical" evidence="7">
    <location>
        <begin position="102"/>
        <end position="131"/>
    </location>
</feature>
<evidence type="ECO:0000256" key="3">
    <source>
        <dbReference type="ARBA" id="ARBA00022692"/>
    </source>
</evidence>
<dbReference type="Gene3D" id="1.20.1250.20">
    <property type="entry name" value="MFS general substrate transporter like domains"/>
    <property type="match status" value="1"/>
</dbReference>
<evidence type="ECO:0000256" key="1">
    <source>
        <dbReference type="ARBA" id="ARBA00004651"/>
    </source>
</evidence>
<reference evidence="9 10" key="1">
    <citation type="submission" date="2015-10" db="EMBL/GenBank/DDBJ databases">
        <title>Draft genome sequence of pyrrolomycin-producing Streptomyces vitaminophilus.</title>
        <authorList>
            <person name="Graham D.E."/>
            <person name="Mahan K.M."/>
            <person name="Klingeman D.M."/>
            <person name="Hettich R.L."/>
            <person name="Parry R.J."/>
        </authorList>
    </citation>
    <scope>NUCLEOTIDE SEQUENCE [LARGE SCALE GENOMIC DNA]</scope>
    <source>
        <strain evidence="9 10">ATCC 31673</strain>
    </source>
</reference>
<organism evidence="9 10">
    <name type="scientific">Wenjunlia vitaminophila</name>
    <name type="common">Streptomyces vitaminophilus</name>
    <dbReference type="NCBI Taxonomy" id="76728"/>
    <lineage>
        <taxon>Bacteria</taxon>
        <taxon>Bacillati</taxon>
        <taxon>Actinomycetota</taxon>
        <taxon>Actinomycetes</taxon>
        <taxon>Kitasatosporales</taxon>
        <taxon>Streptomycetaceae</taxon>
        <taxon>Wenjunlia</taxon>
    </lineage>
</organism>
<dbReference type="STRING" id="76728.AQ490_02590"/>
<proteinExistence type="predicted"/>
<evidence type="ECO:0000256" key="4">
    <source>
        <dbReference type="ARBA" id="ARBA00022989"/>
    </source>
</evidence>
<evidence type="ECO:0000256" key="2">
    <source>
        <dbReference type="ARBA" id="ARBA00022475"/>
    </source>
</evidence>
<evidence type="ECO:0000256" key="6">
    <source>
        <dbReference type="SAM" id="MobiDB-lite"/>
    </source>
</evidence>
<feature type="region of interest" description="Disordered" evidence="6">
    <location>
        <begin position="396"/>
        <end position="423"/>
    </location>
</feature>
<evidence type="ECO:0000256" key="7">
    <source>
        <dbReference type="SAM" id="Phobius"/>
    </source>
</evidence>
<protein>
    <recommendedName>
        <fullName evidence="8">Major facilitator superfamily (MFS) profile domain-containing protein</fullName>
    </recommendedName>
</protein>
<dbReference type="CDD" id="cd06173">
    <property type="entry name" value="MFS_MefA_like"/>
    <property type="match status" value="1"/>
</dbReference>
<dbReference type="Proteomes" id="UP000050867">
    <property type="component" value="Unassembled WGS sequence"/>
</dbReference>
<name>A0A0T6LYM3_WENVI</name>
<feature type="transmembrane region" description="Helical" evidence="7">
    <location>
        <begin position="78"/>
        <end position="96"/>
    </location>
</feature>
<dbReference type="PANTHER" id="PTHR23513:SF6">
    <property type="entry name" value="MAJOR FACILITATOR SUPERFAMILY ASSOCIATED DOMAIN-CONTAINING PROTEIN"/>
    <property type="match status" value="1"/>
</dbReference>
<feature type="transmembrane region" description="Helical" evidence="7">
    <location>
        <begin position="250"/>
        <end position="272"/>
    </location>
</feature>
<dbReference type="InterPro" id="IPR036259">
    <property type="entry name" value="MFS_trans_sf"/>
</dbReference>
<dbReference type="InterPro" id="IPR020846">
    <property type="entry name" value="MFS_dom"/>
</dbReference>
<keyword evidence="2" id="KW-1003">Cell membrane</keyword>
<comment type="caution">
    <text evidence="9">The sequence shown here is derived from an EMBL/GenBank/DDBJ whole genome shotgun (WGS) entry which is preliminary data.</text>
</comment>
<evidence type="ECO:0000313" key="9">
    <source>
        <dbReference type="EMBL" id="KRV51109.1"/>
    </source>
</evidence>
<feature type="transmembrane region" description="Helical" evidence="7">
    <location>
        <begin position="222"/>
        <end position="244"/>
    </location>
</feature>
<dbReference type="RefSeq" id="WP_018386126.1">
    <property type="nucleotide sequence ID" value="NZ_LLZU01000002.1"/>
</dbReference>
<dbReference type="eggNOG" id="COG2211">
    <property type="taxonomic scope" value="Bacteria"/>
</dbReference>
<feature type="domain" description="Major facilitator superfamily (MFS) profile" evidence="8">
    <location>
        <begin position="1"/>
        <end position="396"/>
    </location>
</feature>
<dbReference type="GO" id="GO:0005886">
    <property type="term" value="C:plasma membrane"/>
    <property type="evidence" value="ECO:0007669"/>
    <property type="project" value="UniProtKB-SubCell"/>
</dbReference>
<dbReference type="PANTHER" id="PTHR23513">
    <property type="entry name" value="INTEGRAL MEMBRANE EFFLUX PROTEIN-RELATED"/>
    <property type="match status" value="1"/>
</dbReference>
<dbReference type="AlphaFoldDB" id="A0A0T6LYM3"/>
<gene>
    <name evidence="9" type="ORF">AQ490_02590</name>
</gene>
<dbReference type="EMBL" id="LLZU01000002">
    <property type="protein sequence ID" value="KRV51109.1"/>
    <property type="molecule type" value="Genomic_DNA"/>
</dbReference>
<evidence type="ECO:0000259" key="8">
    <source>
        <dbReference type="PROSITE" id="PS50850"/>
    </source>
</evidence>
<feature type="transmembrane region" description="Helical" evidence="7">
    <location>
        <begin position="284"/>
        <end position="302"/>
    </location>
</feature>
<dbReference type="SUPFAM" id="SSF103473">
    <property type="entry name" value="MFS general substrate transporter"/>
    <property type="match status" value="1"/>
</dbReference>
<sequence length="423" mass="43103">MDGNLLLILRDRDTALYLGGRTVSAFGDTAMSLAAGIWVKTLTGSDSLAALVGFCFWLPTFAGPAIGTVADRVRRRPLLIGTNLALAGVLILPLAVRSEQHVWLLFVVLGLVGAGTVLADAAEVALLTAIVPAELRGHLNGLVRTALESAKLLAPLAGAGLFALAGGHAVALLDSLTFLATALVFALIRTREAAPAPSRRPWRKELGAGVGYLWSHATLRPLVLTGGVALLASSLSSTATYALLDVGLGLTPAFAGVLTASQGLGSVVSGLTSGALLRRVPERAFAAAGTAAFALGCLLRAVPWTPGVVLGSLLVGLGLPCPLLAALTALQRETPDALLGRVAATANTLIFTPAGLGLLIGTGMVAGLDHRVQLLTAGGLALVTAAALVRPAARVPTGDVDPVHPDHADHPDQERLVPAPERG</sequence>
<dbReference type="GO" id="GO:0022857">
    <property type="term" value="F:transmembrane transporter activity"/>
    <property type="evidence" value="ECO:0007669"/>
    <property type="project" value="InterPro"/>
</dbReference>
<feature type="transmembrane region" description="Helical" evidence="7">
    <location>
        <begin position="308"/>
        <end position="330"/>
    </location>
</feature>
<feature type="compositionally biased region" description="Basic and acidic residues" evidence="6">
    <location>
        <begin position="401"/>
        <end position="423"/>
    </location>
</feature>
<keyword evidence="5 7" id="KW-0472">Membrane</keyword>
<evidence type="ECO:0000256" key="5">
    <source>
        <dbReference type="ARBA" id="ARBA00023136"/>
    </source>
</evidence>
<keyword evidence="10" id="KW-1185">Reference proteome</keyword>
<feature type="transmembrane region" description="Helical" evidence="7">
    <location>
        <begin position="176"/>
        <end position="194"/>
    </location>
</feature>
<accession>A0A0T6LYM3</accession>
<feature type="transmembrane region" description="Helical" evidence="7">
    <location>
        <begin position="48"/>
        <end position="66"/>
    </location>
</feature>
<dbReference type="PROSITE" id="PS50850">
    <property type="entry name" value="MFS"/>
    <property type="match status" value="1"/>
</dbReference>
<dbReference type="InterPro" id="IPR011701">
    <property type="entry name" value="MFS"/>
</dbReference>
<feature type="transmembrane region" description="Helical" evidence="7">
    <location>
        <begin position="342"/>
        <end position="366"/>
    </location>
</feature>
<dbReference type="Pfam" id="PF07690">
    <property type="entry name" value="MFS_1"/>
    <property type="match status" value="1"/>
</dbReference>
<comment type="subcellular location">
    <subcellularLocation>
        <location evidence="1">Cell membrane</location>
        <topology evidence="1">Multi-pass membrane protein</topology>
    </subcellularLocation>
</comment>
<evidence type="ECO:0000313" key="10">
    <source>
        <dbReference type="Proteomes" id="UP000050867"/>
    </source>
</evidence>
<keyword evidence="4 7" id="KW-1133">Transmembrane helix</keyword>